<dbReference type="AlphaFoldDB" id="A0A9Q0N0G3"/>
<feature type="non-terminal residue" evidence="1">
    <location>
        <position position="1"/>
    </location>
</feature>
<comment type="caution">
    <text evidence="1">The sequence shown here is derived from an EMBL/GenBank/DDBJ whole genome shotgun (WGS) entry which is preliminary data.</text>
</comment>
<evidence type="ECO:0000313" key="2">
    <source>
        <dbReference type="Proteomes" id="UP001151699"/>
    </source>
</evidence>
<feature type="non-terminal residue" evidence="1">
    <location>
        <position position="74"/>
    </location>
</feature>
<protein>
    <submittedName>
        <fullName evidence="1">Uncharacterized protein</fullName>
    </submittedName>
</protein>
<accession>A0A9Q0N0G3</accession>
<proteinExistence type="predicted"/>
<evidence type="ECO:0000313" key="1">
    <source>
        <dbReference type="EMBL" id="KAJ6641318.1"/>
    </source>
</evidence>
<dbReference type="EMBL" id="WJQU01000002">
    <property type="protein sequence ID" value="KAJ6641318.1"/>
    <property type="molecule type" value="Genomic_DNA"/>
</dbReference>
<sequence>RLGNLFQKKRLISIKSVNRTQLTRLVLSLLVPDFYQTMTKIEASLLEVLKEGPARLMVSMTDSPEELQNDLGNR</sequence>
<reference evidence="1" key="1">
    <citation type="submission" date="2022-07" db="EMBL/GenBank/DDBJ databases">
        <authorList>
            <person name="Trinca V."/>
            <person name="Uliana J.V.C."/>
            <person name="Torres T.T."/>
            <person name="Ward R.J."/>
            <person name="Monesi N."/>
        </authorList>
    </citation>
    <scope>NUCLEOTIDE SEQUENCE</scope>
    <source>
        <strain evidence="1">HSMRA1968</strain>
        <tissue evidence="1">Whole embryos</tissue>
    </source>
</reference>
<name>A0A9Q0N0G3_9DIPT</name>
<dbReference type="Proteomes" id="UP001151699">
    <property type="component" value="Chromosome B"/>
</dbReference>
<gene>
    <name evidence="1" type="ORF">Bhyg_06254</name>
</gene>
<keyword evidence="2" id="KW-1185">Reference proteome</keyword>
<organism evidence="1 2">
    <name type="scientific">Pseudolycoriella hygida</name>
    <dbReference type="NCBI Taxonomy" id="35572"/>
    <lineage>
        <taxon>Eukaryota</taxon>
        <taxon>Metazoa</taxon>
        <taxon>Ecdysozoa</taxon>
        <taxon>Arthropoda</taxon>
        <taxon>Hexapoda</taxon>
        <taxon>Insecta</taxon>
        <taxon>Pterygota</taxon>
        <taxon>Neoptera</taxon>
        <taxon>Endopterygota</taxon>
        <taxon>Diptera</taxon>
        <taxon>Nematocera</taxon>
        <taxon>Sciaroidea</taxon>
        <taxon>Sciaridae</taxon>
        <taxon>Pseudolycoriella</taxon>
    </lineage>
</organism>